<evidence type="ECO:0000256" key="4">
    <source>
        <dbReference type="RuleBase" id="RU361203"/>
    </source>
</evidence>
<dbReference type="EMBL" id="JAPQKR010000016">
    <property type="protein sequence ID" value="KAJ5192034.1"/>
    <property type="molecule type" value="Genomic_DNA"/>
</dbReference>
<dbReference type="EC" id="3.1.3.2" evidence="4"/>
<dbReference type="GO" id="GO:0046872">
    <property type="term" value="F:metal ion binding"/>
    <property type="evidence" value="ECO:0007669"/>
    <property type="project" value="InterPro"/>
</dbReference>
<dbReference type="Gene3D" id="3.60.21.10">
    <property type="match status" value="1"/>
</dbReference>
<keyword evidence="7" id="KW-1185">Reference proteome</keyword>
<dbReference type="InterPro" id="IPR041792">
    <property type="entry name" value="MPP_PAP"/>
</dbReference>
<sequence>MASQALLFVLGLAAAGQAARLPESFKDVFFGCQGDETAPEQLHFNYAGDSGMTISWNTATKLQFPTVRYGQGSRLDQIAFSQVSVTYPTSSTYSNHVFIDNLAPDTEYSFAVHCADENDRHQFKTSLPAGNPRPYAFAFFGDLGTIGPLGLTDNKQKDALSPNEITTMQSLNQFKDQFEFMWHDGDLAYADDWLKEEIDGFLPNTTIKGGAAVYEAILNAFYNEMAGNVTMDRPYMVGPGNHEANCDNGGTGSYTESICMQGQTNFTGFRNHFRMPSEQSGGLENFWYSWDYGMVHFVQFNTETDFPDAPDLPGGSAAENAGPFAPNGTQLEWLKKDLASVDRKKTPWIIVAGHRPWYVDDRKCDSCQAAFEPILLEYNVDIALFGHKHFYERLAPIDNGVPDPKGLDNPSAPWYLVNGAAGHFEGLSSPNTPLENYTVKVIDKVYGWSRFTVHNCTHITQDFIGESSQASHVSDSSSIPNLALWITLASANGTVLDTATLYKDHSGSAMR</sequence>
<evidence type="ECO:0000256" key="3">
    <source>
        <dbReference type="ARBA" id="ARBA00023180"/>
    </source>
</evidence>
<dbReference type="SUPFAM" id="SSF56300">
    <property type="entry name" value="Metallo-dependent phosphatases"/>
    <property type="match status" value="1"/>
</dbReference>
<dbReference type="SMART" id="SM00060">
    <property type="entry name" value="FN3"/>
    <property type="match status" value="1"/>
</dbReference>
<dbReference type="InterPro" id="IPR025733">
    <property type="entry name" value="PAPs_C"/>
</dbReference>
<evidence type="ECO:0000313" key="7">
    <source>
        <dbReference type="Proteomes" id="UP001150904"/>
    </source>
</evidence>
<organism evidence="6 7">
    <name type="scientific">Penicillium cinerascens</name>
    <dbReference type="NCBI Taxonomy" id="70096"/>
    <lineage>
        <taxon>Eukaryota</taxon>
        <taxon>Fungi</taxon>
        <taxon>Dikarya</taxon>
        <taxon>Ascomycota</taxon>
        <taxon>Pezizomycotina</taxon>
        <taxon>Eurotiomycetes</taxon>
        <taxon>Eurotiomycetidae</taxon>
        <taxon>Eurotiales</taxon>
        <taxon>Aspergillaceae</taxon>
        <taxon>Penicillium</taxon>
    </lineage>
</organism>
<accession>A0A9W9J910</accession>
<dbReference type="InterPro" id="IPR029052">
    <property type="entry name" value="Metallo-depent_PP-like"/>
</dbReference>
<dbReference type="OrthoDB" id="45007at2759"/>
<name>A0A9W9J910_9EURO</name>
<feature type="signal peptide" evidence="4">
    <location>
        <begin position="1"/>
        <end position="18"/>
    </location>
</feature>
<dbReference type="CDD" id="cd00063">
    <property type="entry name" value="FN3"/>
    <property type="match status" value="1"/>
</dbReference>
<keyword evidence="1 4" id="KW-0732">Signal</keyword>
<evidence type="ECO:0000256" key="1">
    <source>
        <dbReference type="ARBA" id="ARBA00022729"/>
    </source>
</evidence>
<reference evidence="6" key="1">
    <citation type="submission" date="2022-12" db="EMBL/GenBank/DDBJ databases">
        <authorList>
            <person name="Petersen C."/>
        </authorList>
    </citation>
    <scope>NUCLEOTIDE SEQUENCE</scope>
    <source>
        <strain evidence="6">IBT 15544</strain>
    </source>
</reference>
<dbReference type="PANTHER" id="PTHR22953">
    <property type="entry name" value="ACID PHOSPHATASE RELATED"/>
    <property type="match status" value="1"/>
</dbReference>
<proteinExistence type="inferred from homology"/>
<evidence type="ECO:0000259" key="5">
    <source>
        <dbReference type="SMART" id="SM00060"/>
    </source>
</evidence>
<comment type="caution">
    <text evidence="6">The sequence shown here is derived from an EMBL/GenBank/DDBJ whole genome shotgun (WGS) entry which is preliminary data.</text>
</comment>
<dbReference type="InterPro" id="IPR004843">
    <property type="entry name" value="Calcineurin-like_PHP"/>
</dbReference>
<dbReference type="GeneID" id="83185376"/>
<comment type="catalytic activity">
    <reaction evidence="4">
        <text>a phosphate monoester + H2O = an alcohol + phosphate</text>
        <dbReference type="Rhea" id="RHEA:15017"/>
        <dbReference type="ChEBI" id="CHEBI:15377"/>
        <dbReference type="ChEBI" id="CHEBI:30879"/>
        <dbReference type="ChEBI" id="CHEBI:43474"/>
        <dbReference type="ChEBI" id="CHEBI:67140"/>
        <dbReference type="EC" id="3.1.3.2"/>
    </reaction>
</comment>
<feature type="domain" description="Fibronectin type-III" evidence="5">
    <location>
        <begin position="36"/>
        <end position="123"/>
    </location>
</feature>
<dbReference type="InterPro" id="IPR008963">
    <property type="entry name" value="Purple_acid_Pase-like_N"/>
</dbReference>
<dbReference type="SUPFAM" id="SSF49363">
    <property type="entry name" value="Purple acid phosphatase, N-terminal domain"/>
    <property type="match status" value="1"/>
</dbReference>
<keyword evidence="3" id="KW-0325">Glycoprotein</keyword>
<dbReference type="Pfam" id="PF16656">
    <property type="entry name" value="Pur_ac_phosph_N"/>
    <property type="match status" value="1"/>
</dbReference>
<keyword evidence="2 4" id="KW-0378">Hydrolase</keyword>
<reference evidence="6" key="2">
    <citation type="journal article" date="2023" name="IMA Fungus">
        <title>Comparative genomic study of the Penicillium genus elucidates a diverse pangenome and 15 lateral gene transfer events.</title>
        <authorList>
            <person name="Petersen C."/>
            <person name="Sorensen T."/>
            <person name="Nielsen M.R."/>
            <person name="Sondergaard T.E."/>
            <person name="Sorensen J.L."/>
            <person name="Fitzpatrick D.A."/>
            <person name="Frisvad J.C."/>
            <person name="Nielsen K.L."/>
        </authorList>
    </citation>
    <scope>NUCLEOTIDE SEQUENCE</scope>
    <source>
        <strain evidence="6">IBT 15544</strain>
    </source>
</reference>
<dbReference type="InterPro" id="IPR003961">
    <property type="entry name" value="FN3_dom"/>
</dbReference>
<dbReference type="Pfam" id="PF00149">
    <property type="entry name" value="Metallophos"/>
    <property type="match status" value="1"/>
</dbReference>
<dbReference type="InterPro" id="IPR015914">
    <property type="entry name" value="PAPs_N"/>
</dbReference>
<dbReference type="CDD" id="cd00839">
    <property type="entry name" value="MPP_PAPs"/>
    <property type="match status" value="1"/>
</dbReference>
<gene>
    <name evidence="6" type="ORF">N7498_011019</name>
</gene>
<dbReference type="AlphaFoldDB" id="A0A9W9J910"/>
<evidence type="ECO:0000256" key="2">
    <source>
        <dbReference type="ARBA" id="ARBA00022801"/>
    </source>
</evidence>
<protein>
    <recommendedName>
        <fullName evidence="4">Purple acid phosphatase</fullName>
        <ecNumber evidence="4">3.1.3.2</ecNumber>
    </recommendedName>
</protein>
<dbReference type="PANTHER" id="PTHR22953:SF145">
    <property type="entry name" value="PURPLE ACID PHOSPHATASE"/>
    <property type="match status" value="1"/>
</dbReference>
<dbReference type="Proteomes" id="UP001150904">
    <property type="component" value="Unassembled WGS sequence"/>
</dbReference>
<comment type="similarity">
    <text evidence="4">Belongs to the metallophosphoesterase superfamily. Purple acid phosphatase family.</text>
</comment>
<dbReference type="Pfam" id="PF14008">
    <property type="entry name" value="Metallophos_C"/>
    <property type="match status" value="1"/>
</dbReference>
<evidence type="ECO:0000313" key="6">
    <source>
        <dbReference type="EMBL" id="KAJ5192034.1"/>
    </source>
</evidence>
<dbReference type="RefSeq" id="XP_058304974.1">
    <property type="nucleotide sequence ID" value="XM_058458075.1"/>
</dbReference>
<dbReference type="Gene3D" id="2.60.40.380">
    <property type="entry name" value="Purple acid phosphatase-like, N-terminal"/>
    <property type="match status" value="1"/>
</dbReference>
<feature type="chain" id="PRO_5041016850" description="Purple acid phosphatase" evidence="4">
    <location>
        <begin position="19"/>
        <end position="511"/>
    </location>
</feature>
<dbReference type="GO" id="GO:0003993">
    <property type="term" value="F:acid phosphatase activity"/>
    <property type="evidence" value="ECO:0007669"/>
    <property type="project" value="UniProtKB-EC"/>
</dbReference>
<dbReference type="InterPro" id="IPR039331">
    <property type="entry name" value="PAPs-like"/>
</dbReference>